<dbReference type="SMART" id="SM00822">
    <property type="entry name" value="PKS_KR"/>
    <property type="match status" value="1"/>
</dbReference>
<dbReference type="AlphaFoldDB" id="A0A502GA23"/>
<proteinExistence type="inferred from homology"/>
<dbReference type="InterPro" id="IPR002347">
    <property type="entry name" value="SDR_fam"/>
</dbReference>
<organism evidence="5 6">
    <name type="scientific">Muricoccus nepalensis</name>
    <dbReference type="NCBI Taxonomy" id="1854500"/>
    <lineage>
        <taxon>Bacteria</taxon>
        <taxon>Pseudomonadati</taxon>
        <taxon>Pseudomonadota</taxon>
        <taxon>Alphaproteobacteria</taxon>
        <taxon>Acetobacterales</taxon>
        <taxon>Roseomonadaceae</taxon>
        <taxon>Muricoccus</taxon>
    </lineage>
</organism>
<dbReference type="PRINTS" id="PR00080">
    <property type="entry name" value="SDRFAMILY"/>
</dbReference>
<reference evidence="5 6" key="1">
    <citation type="journal article" date="2019" name="Environ. Microbiol.">
        <title>Species interactions and distinct microbial communities in high Arctic permafrost affected cryosols are associated with the CH4 and CO2 gas fluxes.</title>
        <authorList>
            <person name="Altshuler I."/>
            <person name="Hamel J."/>
            <person name="Turney S."/>
            <person name="Magnuson E."/>
            <person name="Levesque R."/>
            <person name="Greer C."/>
            <person name="Whyte L.G."/>
        </authorList>
    </citation>
    <scope>NUCLEOTIDE SEQUENCE [LARGE SCALE GENOMIC DNA]</scope>
    <source>
        <strain evidence="5 6">S9.3B</strain>
    </source>
</reference>
<dbReference type="PANTHER" id="PTHR24321">
    <property type="entry name" value="DEHYDROGENASES, SHORT CHAIN"/>
    <property type="match status" value="1"/>
</dbReference>
<evidence type="ECO:0000256" key="1">
    <source>
        <dbReference type="ARBA" id="ARBA00006484"/>
    </source>
</evidence>
<dbReference type="Proteomes" id="UP000317078">
    <property type="component" value="Unassembled WGS sequence"/>
</dbReference>
<dbReference type="EMBL" id="RCZP01000005">
    <property type="protein sequence ID" value="TPG58624.1"/>
    <property type="molecule type" value="Genomic_DNA"/>
</dbReference>
<evidence type="ECO:0000256" key="3">
    <source>
        <dbReference type="ARBA" id="ARBA00023027"/>
    </source>
</evidence>
<gene>
    <name evidence="5" type="ORF">EAH89_08440</name>
</gene>
<dbReference type="GO" id="GO:0016491">
    <property type="term" value="F:oxidoreductase activity"/>
    <property type="evidence" value="ECO:0007669"/>
    <property type="project" value="UniProtKB-KW"/>
</dbReference>
<dbReference type="InterPro" id="IPR020904">
    <property type="entry name" value="Sc_DH/Rdtase_CS"/>
</dbReference>
<keyword evidence="3" id="KW-0520">NAD</keyword>
<feature type="domain" description="Ketoreductase" evidence="4">
    <location>
        <begin position="20"/>
        <end position="201"/>
    </location>
</feature>
<comment type="similarity">
    <text evidence="1">Belongs to the short-chain dehydrogenases/reductases (SDR) family.</text>
</comment>
<keyword evidence="6" id="KW-1185">Reference proteome</keyword>
<dbReference type="FunFam" id="3.40.50.720:FF:000084">
    <property type="entry name" value="Short-chain dehydrogenase reductase"/>
    <property type="match status" value="1"/>
</dbReference>
<protein>
    <submittedName>
        <fullName evidence="5">SDR family oxidoreductase</fullName>
    </submittedName>
</protein>
<sequence>MKNPEQASDIPVTYRSLGGRHVLVTGGASGIGSAMANAFAGQGCAVHVVDIQDDAGRALVAQLPGATYHHCDLRDVTAIRSTVQAIEGAHGAIDVLVNNAANDQRHAMDEVEPAYWRDRLAINLDHQFFATQAVVRGMRARGRGSVILFSSTSWIKGRPGLVGYTTAKAAVVGLTKTLARELGDAGVRVNCIVPGAIMTERQLALWRTPEMEAEFMASQALKIRLDPGHVAAVALFLASDEAAGCTGAQFVVDAGLT</sequence>
<dbReference type="PANTHER" id="PTHR24321:SF8">
    <property type="entry name" value="ESTRADIOL 17-BETA-DEHYDROGENASE 8-RELATED"/>
    <property type="match status" value="1"/>
</dbReference>
<evidence type="ECO:0000259" key="4">
    <source>
        <dbReference type="SMART" id="SM00822"/>
    </source>
</evidence>
<dbReference type="PROSITE" id="PS00061">
    <property type="entry name" value="ADH_SHORT"/>
    <property type="match status" value="1"/>
</dbReference>
<name>A0A502GA23_9PROT</name>
<dbReference type="CDD" id="cd05233">
    <property type="entry name" value="SDR_c"/>
    <property type="match status" value="1"/>
</dbReference>
<dbReference type="Gene3D" id="3.40.50.720">
    <property type="entry name" value="NAD(P)-binding Rossmann-like Domain"/>
    <property type="match status" value="1"/>
</dbReference>
<dbReference type="OrthoDB" id="9789398at2"/>
<evidence type="ECO:0000256" key="2">
    <source>
        <dbReference type="ARBA" id="ARBA00023002"/>
    </source>
</evidence>
<dbReference type="InterPro" id="IPR057326">
    <property type="entry name" value="KR_dom"/>
</dbReference>
<evidence type="ECO:0000313" key="5">
    <source>
        <dbReference type="EMBL" id="TPG58624.1"/>
    </source>
</evidence>
<evidence type="ECO:0000313" key="6">
    <source>
        <dbReference type="Proteomes" id="UP000317078"/>
    </source>
</evidence>
<dbReference type="Pfam" id="PF13561">
    <property type="entry name" value="adh_short_C2"/>
    <property type="match status" value="1"/>
</dbReference>
<accession>A0A502GA23</accession>
<dbReference type="RefSeq" id="WP_140882356.1">
    <property type="nucleotide sequence ID" value="NZ_RCZP01000005.1"/>
</dbReference>
<dbReference type="InterPro" id="IPR036291">
    <property type="entry name" value="NAD(P)-bd_dom_sf"/>
</dbReference>
<dbReference type="SUPFAM" id="SSF51735">
    <property type="entry name" value="NAD(P)-binding Rossmann-fold domains"/>
    <property type="match status" value="1"/>
</dbReference>
<keyword evidence="2" id="KW-0560">Oxidoreductase</keyword>
<comment type="caution">
    <text evidence="5">The sequence shown here is derived from an EMBL/GenBank/DDBJ whole genome shotgun (WGS) entry which is preliminary data.</text>
</comment>
<dbReference type="PRINTS" id="PR00081">
    <property type="entry name" value="GDHRDH"/>
</dbReference>